<dbReference type="Proteomes" id="UP000184440">
    <property type="component" value="Unassembled WGS sequence"/>
</dbReference>
<keyword evidence="3" id="KW-1185">Reference proteome</keyword>
<dbReference type="EMBL" id="FRCS01000006">
    <property type="protein sequence ID" value="SHN38718.1"/>
    <property type="molecule type" value="Genomic_DNA"/>
</dbReference>
<dbReference type="InterPro" id="IPR049052">
    <property type="entry name" value="nSTAND1"/>
</dbReference>
<dbReference type="STRING" id="134849.SAMN05443668_106125"/>
<name>A0A1M7R1Y6_9ACTN</name>
<feature type="domain" description="Novel STAND NTPase 1" evidence="1">
    <location>
        <begin position="107"/>
        <end position="184"/>
    </location>
</feature>
<accession>A0A1M7R1Y6</accession>
<evidence type="ECO:0000259" key="1">
    <source>
        <dbReference type="Pfam" id="PF20703"/>
    </source>
</evidence>
<evidence type="ECO:0000313" key="3">
    <source>
        <dbReference type="Proteomes" id="UP000184440"/>
    </source>
</evidence>
<reference evidence="2 3" key="1">
    <citation type="submission" date="2016-11" db="EMBL/GenBank/DDBJ databases">
        <authorList>
            <person name="Jaros S."/>
            <person name="Januszkiewicz K."/>
            <person name="Wedrychowicz H."/>
        </authorList>
    </citation>
    <scope>NUCLEOTIDE SEQUENCE [LARGE SCALE GENOMIC DNA]</scope>
    <source>
        <strain evidence="2 3">DSM 46144</strain>
    </source>
</reference>
<organism evidence="2 3">
    <name type="scientific">Cryptosporangium aurantiacum</name>
    <dbReference type="NCBI Taxonomy" id="134849"/>
    <lineage>
        <taxon>Bacteria</taxon>
        <taxon>Bacillati</taxon>
        <taxon>Actinomycetota</taxon>
        <taxon>Actinomycetes</taxon>
        <taxon>Cryptosporangiales</taxon>
        <taxon>Cryptosporangiaceae</taxon>
        <taxon>Cryptosporangium</taxon>
    </lineage>
</organism>
<gene>
    <name evidence="2" type="ORF">SAMN05443668_106125</name>
</gene>
<dbReference type="RefSeq" id="WP_073259400.1">
    <property type="nucleotide sequence ID" value="NZ_FRCS01000006.1"/>
</dbReference>
<dbReference type="InterPro" id="IPR027417">
    <property type="entry name" value="P-loop_NTPase"/>
</dbReference>
<dbReference type="Gene3D" id="3.40.50.300">
    <property type="entry name" value="P-loop containing nucleotide triphosphate hydrolases"/>
    <property type="match status" value="1"/>
</dbReference>
<dbReference type="Pfam" id="PF20703">
    <property type="entry name" value="nSTAND1"/>
    <property type="match status" value="1"/>
</dbReference>
<dbReference type="Pfam" id="PF13560">
    <property type="entry name" value="HTH_31"/>
    <property type="match status" value="1"/>
</dbReference>
<sequence>MPRPERPVDPADGPVQMLAAELRDLRRRAGNPGYRELAATAGYSAAALANAAGGRRLPSLPVTLAFVRACGGAPEVWERRWRQASAEWVAAQENGSRQPSPANGQPPYLGLIGYGVDDADRFFGRRAIVARLAEMLDEHRFVAVFGASGSGKSSLLQAGLIPLWRVGCDGTLVKALLAVGPQTEGAVRTAQGREGVAADGRFGPHHERQLQVPDLRPLERRIPHG</sequence>
<proteinExistence type="predicted"/>
<dbReference type="SUPFAM" id="SSF52540">
    <property type="entry name" value="P-loop containing nucleoside triphosphate hydrolases"/>
    <property type="match status" value="1"/>
</dbReference>
<protein>
    <submittedName>
        <fullName evidence="2">Helix-turn-helix domain-containing protein</fullName>
    </submittedName>
</protein>
<dbReference type="AlphaFoldDB" id="A0A1M7R1Y6"/>
<evidence type="ECO:0000313" key="2">
    <source>
        <dbReference type="EMBL" id="SHN38718.1"/>
    </source>
</evidence>